<evidence type="ECO:0000313" key="2">
    <source>
        <dbReference type="Proteomes" id="UP000815677"/>
    </source>
</evidence>
<dbReference type="EMBL" id="DF839656">
    <property type="protein sequence ID" value="GAT44325.1"/>
    <property type="molecule type" value="Genomic_DNA"/>
</dbReference>
<gene>
    <name evidence="1" type="ORF">MCHLO_01959</name>
</gene>
<protein>
    <submittedName>
        <fullName evidence="1">Uncharacterized protein</fullName>
    </submittedName>
</protein>
<reference evidence="1" key="1">
    <citation type="submission" date="2014-09" db="EMBL/GenBank/DDBJ databases">
        <title>Genome sequence of the luminous mushroom Mycena chlorophos for searching fungal bioluminescence genes.</title>
        <authorList>
            <person name="Tanaka Y."/>
            <person name="Kasuga D."/>
            <person name="Oba Y."/>
            <person name="Hase S."/>
            <person name="Sato K."/>
            <person name="Oba Y."/>
            <person name="Sakakibara Y."/>
        </authorList>
    </citation>
    <scope>NUCLEOTIDE SEQUENCE</scope>
</reference>
<evidence type="ECO:0000313" key="1">
    <source>
        <dbReference type="EMBL" id="GAT44325.1"/>
    </source>
</evidence>
<dbReference type="Proteomes" id="UP000815677">
    <property type="component" value="Unassembled WGS sequence"/>
</dbReference>
<name>A0ABQ0L0C7_MYCCL</name>
<sequence length="123" mass="12988">MDVLLDIAVHTPGGYNDLGSRLPTASISAITLPDLPRIDLVVPVQRATSNATVTVPRVSCAYAAVEQLVGSVEEQGGRGSLREYDALISLSVAVCNGVRRYLQEIAGITAFSGQRCVTERDGS</sequence>
<proteinExistence type="predicted"/>
<keyword evidence="2" id="KW-1185">Reference proteome</keyword>
<organism evidence="1 2">
    <name type="scientific">Mycena chlorophos</name>
    <name type="common">Agaric fungus</name>
    <name type="synonym">Agaricus chlorophos</name>
    <dbReference type="NCBI Taxonomy" id="658473"/>
    <lineage>
        <taxon>Eukaryota</taxon>
        <taxon>Fungi</taxon>
        <taxon>Dikarya</taxon>
        <taxon>Basidiomycota</taxon>
        <taxon>Agaricomycotina</taxon>
        <taxon>Agaricomycetes</taxon>
        <taxon>Agaricomycetidae</taxon>
        <taxon>Agaricales</taxon>
        <taxon>Marasmiineae</taxon>
        <taxon>Mycenaceae</taxon>
        <taxon>Mycena</taxon>
    </lineage>
</organism>
<accession>A0ABQ0L0C7</accession>